<gene>
    <name evidence="1" type="ORF">PBAH0796_LOCUS16798</name>
</gene>
<name>A0A7S0AI06_9DINO</name>
<dbReference type="AlphaFoldDB" id="A0A7S0AI06"/>
<protein>
    <submittedName>
        <fullName evidence="1">Uncharacterized protein</fullName>
    </submittedName>
</protein>
<evidence type="ECO:0000313" key="1">
    <source>
        <dbReference type="EMBL" id="CAD8364300.1"/>
    </source>
</evidence>
<organism evidence="1">
    <name type="scientific">Pyrodinium bahamense</name>
    <dbReference type="NCBI Taxonomy" id="73915"/>
    <lineage>
        <taxon>Eukaryota</taxon>
        <taxon>Sar</taxon>
        <taxon>Alveolata</taxon>
        <taxon>Dinophyceae</taxon>
        <taxon>Gonyaulacales</taxon>
        <taxon>Pyrocystaceae</taxon>
        <taxon>Pyrodinium</taxon>
    </lineage>
</organism>
<proteinExistence type="predicted"/>
<reference evidence="1" key="1">
    <citation type="submission" date="2021-01" db="EMBL/GenBank/DDBJ databases">
        <authorList>
            <person name="Corre E."/>
            <person name="Pelletier E."/>
            <person name="Niang G."/>
            <person name="Scheremetjew M."/>
            <person name="Finn R."/>
            <person name="Kale V."/>
            <person name="Holt S."/>
            <person name="Cochrane G."/>
            <person name="Meng A."/>
            <person name="Brown T."/>
            <person name="Cohen L."/>
        </authorList>
    </citation>
    <scope>NUCLEOTIDE SEQUENCE</scope>
    <source>
        <strain evidence="1">Pbaha01</strain>
    </source>
</reference>
<dbReference type="EMBL" id="HBEG01027675">
    <property type="protein sequence ID" value="CAD8364300.1"/>
    <property type="molecule type" value="Transcribed_RNA"/>
</dbReference>
<sequence>MFLLRRNSDHAILMSGGAVTTQSDGQVLQRVCRNGRILRYRRLTLPSTTAVSQFQGHWVHCDGPLPEAWLSTMTLRGRVWTGSDAEFSGLLFLDDGAQSVCLGSMCLSVSANASNERFLWMSTTATEEPCRWCYRYSHAVGDPWVYS</sequence>
<accession>A0A7S0AI06</accession>